<comment type="caution">
    <text evidence="1">The sequence shown here is derived from an EMBL/GenBank/DDBJ whole genome shotgun (WGS) entry which is preliminary data.</text>
</comment>
<protein>
    <submittedName>
        <fullName evidence="1">Uncharacterized protein</fullName>
    </submittedName>
</protein>
<accession>A0A4Y2IW36</accession>
<proteinExistence type="predicted"/>
<evidence type="ECO:0000313" key="1">
    <source>
        <dbReference type="EMBL" id="GBM81096.1"/>
    </source>
</evidence>
<gene>
    <name evidence="1" type="ORF">AVEN_235553_1</name>
</gene>
<organism evidence="1 2">
    <name type="scientific">Araneus ventricosus</name>
    <name type="common">Orbweaver spider</name>
    <name type="synonym">Epeira ventricosa</name>
    <dbReference type="NCBI Taxonomy" id="182803"/>
    <lineage>
        <taxon>Eukaryota</taxon>
        <taxon>Metazoa</taxon>
        <taxon>Ecdysozoa</taxon>
        <taxon>Arthropoda</taxon>
        <taxon>Chelicerata</taxon>
        <taxon>Arachnida</taxon>
        <taxon>Araneae</taxon>
        <taxon>Araneomorphae</taxon>
        <taxon>Entelegynae</taxon>
        <taxon>Araneoidea</taxon>
        <taxon>Araneidae</taxon>
        <taxon>Araneus</taxon>
    </lineage>
</organism>
<dbReference type="EMBL" id="BGPR01002923">
    <property type="protein sequence ID" value="GBM81096.1"/>
    <property type="molecule type" value="Genomic_DNA"/>
</dbReference>
<dbReference type="Proteomes" id="UP000499080">
    <property type="component" value="Unassembled WGS sequence"/>
</dbReference>
<reference evidence="1 2" key="1">
    <citation type="journal article" date="2019" name="Sci. Rep.">
        <title>Orb-weaving spider Araneus ventricosus genome elucidates the spidroin gene catalogue.</title>
        <authorList>
            <person name="Kono N."/>
            <person name="Nakamura H."/>
            <person name="Ohtoshi R."/>
            <person name="Moran D.A.P."/>
            <person name="Shinohara A."/>
            <person name="Yoshida Y."/>
            <person name="Fujiwara M."/>
            <person name="Mori M."/>
            <person name="Tomita M."/>
            <person name="Arakawa K."/>
        </authorList>
    </citation>
    <scope>NUCLEOTIDE SEQUENCE [LARGE SCALE GENOMIC DNA]</scope>
</reference>
<evidence type="ECO:0000313" key="2">
    <source>
        <dbReference type="Proteomes" id="UP000499080"/>
    </source>
</evidence>
<dbReference type="AlphaFoldDB" id="A0A4Y2IW36"/>
<sequence length="102" mass="11455">MERRWRGLPCHQNVLPAPPALFLGTHFSTGNFSIENGTTYPYNSCPSSGRFLDPFAHHPISTNNHTTFFGTRSCHSCKSSHVWACFLSILHKYTPVVSSMDL</sequence>
<name>A0A4Y2IW36_ARAVE</name>
<keyword evidence="2" id="KW-1185">Reference proteome</keyword>